<protein>
    <submittedName>
        <fullName evidence="5">CBS domain-containing protein</fullName>
    </submittedName>
</protein>
<evidence type="ECO:0000256" key="2">
    <source>
        <dbReference type="PROSITE-ProRule" id="PRU00703"/>
    </source>
</evidence>
<feature type="domain" description="CBS" evidence="4">
    <location>
        <begin position="93"/>
        <end position="148"/>
    </location>
</feature>
<dbReference type="Gene3D" id="3.10.580.10">
    <property type="entry name" value="CBS-domain"/>
    <property type="match status" value="1"/>
</dbReference>
<organism evidence="5 6">
    <name type="scientific">Actinokineospora guangxiensis</name>
    <dbReference type="NCBI Taxonomy" id="1490288"/>
    <lineage>
        <taxon>Bacteria</taxon>
        <taxon>Bacillati</taxon>
        <taxon>Actinomycetota</taxon>
        <taxon>Actinomycetes</taxon>
        <taxon>Pseudonocardiales</taxon>
        <taxon>Pseudonocardiaceae</taxon>
        <taxon>Actinokineospora</taxon>
    </lineage>
</organism>
<dbReference type="InterPro" id="IPR046342">
    <property type="entry name" value="CBS_dom_sf"/>
</dbReference>
<dbReference type="PIRSF" id="PIRSF036990">
    <property type="entry name" value="UCP036990_CBS_BON"/>
    <property type="match status" value="1"/>
</dbReference>
<dbReference type="InterPro" id="IPR000644">
    <property type="entry name" value="CBS_dom"/>
</dbReference>
<dbReference type="Pfam" id="PF00571">
    <property type="entry name" value="CBS"/>
    <property type="match status" value="2"/>
</dbReference>
<dbReference type="InterPro" id="IPR007055">
    <property type="entry name" value="BON_dom"/>
</dbReference>
<reference evidence="6" key="1">
    <citation type="journal article" date="2019" name="Int. J. Syst. Evol. Microbiol.">
        <title>The Global Catalogue of Microorganisms (GCM) 10K type strain sequencing project: providing services to taxonomists for standard genome sequencing and annotation.</title>
        <authorList>
            <consortium name="The Broad Institute Genomics Platform"/>
            <consortium name="The Broad Institute Genome Sequencing Center for Infectious Disease"/>
            <person name="Wu L."/>
            <person name="Ma J."/>
        </authorList>
    </citation>
    <scope>NUCLEOTIDE SEQUENCE [LARGE SCALE GENOMIC DNA]</scope>
    <source>
        <strain evidence="6">CCUG 59778</strain>
    </source>
</reference>
<dbReference type="SUPFAM" id="SSF54631">
    <property type="entry name" value="CBS-domain pair"/>
    <property type="match status" value="1"/>
</dbReference>
<accession>A0ABW0ELE5</accession>
<name>A0ABW0ELE5_9PSEU</name>
<keyword evidence="1 2" id="KW-0129">CBS domain</keyword>
<proteinExistence type="predicted"/>
<dbReference type="Gene3D" id="3.30.1340.30">
    <property type="match status" value="1"/>
</dbReference>
<gene>
    <name evidence="5" type="ORF">ACFPM7_06800</name>
</gene>
<dbReference type="Pfam" id="PF04972">
    <property type="entry name" value="BON"/>
    <property type="match status" value="1"/>
</dbReference>
<dbReference type="Proteomes" id="UP001596157">
    <property type="component" value="Unassembled WGS sequence"/>
</dbReference>
<dbReference type="InterPro" id="IPR017080">
    <property type="entry name" value="UCP036990_CBS_BON"/>
</dbReference>
<feature type="domain" description="BON" evidence="3">
    <location>
        <begin position="146"/>
        <end position="214"/>
    </location>
</feature>
<comment type="caution">
    <text evidence="5">The sequence shown here is derived from an EMBL/GenBank/DDBJ whole genome shotgun (WGS) entry which is preliminary data.</text>
</comment>
<dbReference type="PANTHER" id="PTHR43080:SF29">
    <property type="entry name" value="OS02G0818000 PROTEIN"/>
    <property type="match status" value="1"/>
</dbReference>
<evidence type="ECO:0000313" key="6">
    <source>
        <dbReference type="Proteomes" id="UP001596157"/>
    </source>
</evidence>
<evidence type="ECO:0000256" key="1">
    <source>
        <dbReference type="ARBA" id="ARBA00023122"/>
    </source>
</evidence>
<dbReference type="PROSITE" id="PS50914">
    <property type="entry name" value="BON"/>
    <property type="match status" value="1"/>
</dbReference>
<feature type="domain" description="CBS" evidence="4">
    <location>
        <begin position="10"/>
        <end position="71"/>
    </location>
</feature>
<evidence type="ECO:0000259" key="4">
    <source>
        <dbReference type="PROSITE" id="PS51371"/>
    </source>
</evidence>
<dbReference type="RefSeq" id="WP_378244979.1">
    <property type="nucleotide sequence ID" value="NZ_JBHSKF010000002.1"/>
</dbReference>
<sequence length="235" mass="25434">MSKRTVADVMTREVVTARPDTGYADLVRLMADNSVSALPVTGVDGTVVGVVSEADLLAKESARADGRPHSLVALLRRHHDRDRAAAAVAAGLMSTPAVTTTPRTRVNEAARTMAEHRVKRLPVVEGGVLVGVVSRADLLGVFLRGDDEIAAEIRRDVFERSLDTPAERVRVAVADGHVVLDGEVERRSWVRVAAELAERVDGVVSVMNRLSWSWDDTGVTIPEAMAVDIRHEPRP</sequence>
<dbReference type="InterPro" id="IPR051257">
    <property type="entry name" value="Diverse_CBS-Domain"/>
</dbReference>
<dbReference type="EMBL" id="JBHSKF010000002">
    <property type="protein sequence ID" value="MFC5286754.1"/>
    <property type="molecule type" value="Genomic_DNA"/>
</dbReference>
<dbReference type="PANTHER" id="PTHR43080">
    <property type="entry name" value="CBS DOMAIN-CONTAINING PROTEIN CBSX3, MITOCHONDRIAL"/>
    <property type="match status" value="1"/>
</dbReference>
<dbReference type="PROSITE" id="PS51371">
    <property type="entry name" value="CBS"/>
    <property type="match status" value="2"/>
</dbReference>
<dbReference type="SMART" id="SM00116">
    <property type="entry name" value="CBS"/>
    <property type="match status" value="2"/>
</dbReference>
<evidence type="ECO:0000313" key="5">
    <source>
        <dbReference type="EMBL" id="MFC5286754.1"/>
    </source>
</evidence>
<keyword evidence="6" id="KW-1185">Reference proteome</keyword>
<evidence type="ECO:0000259" key="3">
    <source>
        <dbReference type="PROSITE" id="PS50914"/>
    </source>
</evidence>